<sequence>MIIGEKIWEIRKNKKLTQTQFGNLLGARQQTIMKWEKGQSLPNIETLKKIEELNGSPVTEISDYLKVGEKIKHIRRERGMTLEQFGRLFNTHKQVVSLWENGKHLPKSNKLKKIANSVGMSVIELLNTNLPDTNPLEEYSTNELIEELKKRVLKKDDL</sequence>
<dbReference type="PROSITE" id="PS50943">
    <property type="entry name" value="HTH_CROC1"/>
    <property type="match status" value="2"/>
</dbReference>
<reference evidence="3" key="1">
    <citation type="journal article" date="2021" name="Proc. Natl. Acad. Sci. U.S.A.">
        <title>A Catalog of Tens of Thousands of Viruses from Human Metagenomes Reveals Hidden Associations with Chronic Diseases.</title>
        <authorList>
            <person name="Tisza M.J."/>
            <person name="Buck C.B."/>
        </authorList>
    </citation>
    <scope>NUCLEOTIDE SEQUENCE</scope>
    <source>
        <strain evidence="3">Ctet217</strain>
    </source>
</reference>
<dbReference type="Gene3D" id="1.10.260.40">
    <property type="entry name" value="lambda repressor-like DNA-binding domains"/>
    <property type="match status" value="2"/>
</dbReference>
<dbReference type="EMBL" id="BK014887">
    <property type="protein sequence ID" value="DAD80740.1"/>
    <property type="molecule type" value="Genomic_DNA"/>
</dbReference>
<dbReference type="Pfam" id="PF01381">
    <property type="entry name" value="HTH_3"/>
    <property type="match status" value="2"/>
</dbReference>
<name>A0A8S5MEV0_9CAUD</name>
<keyword evidence="1" id="KW-0238">DNA-binding</keyword>
<evidence type="ECO:0000256" key="1">
    <source>
        <dbReference type="ARBA" id="ARBA00023125"/>
    </source>
</evidence>
<dbReference type="CDD" id="cd00093">
    <property type="entry name" value="HTH_XRE"/>
    <property type="match status" value="2"/>
</dbReference>
<evidence type="ECO:0000313" key="3">
    <source>
        <dbReference type="EMBL" id="DAD80740.1"/>
    </source>
</evidence>
<evidence type="ECO:0000259" key="2">
    <source>
        <dbReference type="PROSITE" id="PS50943"/>
    </source>
</evidence>
<dbReference type="SUPFAM" id="SSF47413">
    <property type="entry name" value="lambda repressor-like DNA-binding domains"/>
    <property type="match status" value="2"/>
</dbReference>
<dbReference type="PANTHER" id="PTHR46558:SF11">
    <property type="entry name" value="HTH-TYPE TRANSCRIPTIONAL REGULATOR XRE"/>
    <property type="match status" value="1"/>
</dbReference>
<proteinExistence type="predicted"/>
<dbReference type="InterPro" id="IPR010982">
    <property type="entry name" value="Lambda_DNA-bd_dom_sf"/>
</dbReference>
<feature type="domain" description="HTH cro/C1-type" evidence="2">
    <location>
        <begin position="7"/>
        <end position="61"/>
    </location>
</feature>
<protein>
    <submittedName>
        <fullName evidence="3">Repressor protein CI</fullName>
    </submittedName>
</protein>
<dbReference type="SMART" id="SM00530">
    <property type="entry name" value="HTH_XRE"/>
    <property type="match status" value="2"/>
</dbReference>
<dbReference type="GO" id="GO:0003677">
    <property type="term" value="F:DNA binding"/>
    <property type="evidence" value="ECO:0007669"/>
    <property type="project" value="UniProtKB-KW"/>
</dbReference>
<dbReference type="PANTHER" id="PTHR46558">
    <property type="entry name" value="TRACRIPTIONAL REGULATORY PROTEIN-RELATED-RELATED"/>
    <property type="match status" value="1"/>
</dbReference>
<feature type="domain" description="HTH cro/C1-type" evidence="2">
    <location>
        <begin position="71"/>
        <end position="125"/>
    </location>
</feature>
<organism evidence="3">
    <name type="scientific">Siphoviridae sp. ctet217</name>
    <dbReference type="NCBI Taxonomy" id="2826409"/>
    <lineage>
        <taxon>Viruses</taxon>
        <taxon>Duplodnaviria</taxon>
        <taxon>Heunggongvirae</taxon>
        <taxon>Uroviricota</taxon>
        <taxon>Caudoviricetes</taxon>
    </lineage>
</organism>
<dbReference type="InterPro" id="IPR001387">
    <property type="entry name" value="Cro/C1-type_HTH"/>
</dbReference>
<accession>A0A8S5MEV0</accession>